<keyword evidence="4" id="KW-1185">Reference proteome</keyword>
<feature type="transmembrane region" description="Helical" evidence="2">
    <location>
        <begin position="352"/>
        <end position="369"/>
    </location>
</feature>
<dbReference type="VEuPathDB" id="FungiDB:AB675_1214"/>
<feature type="compositionally biased region" description="Basic and acidic residues" evidence="1">
    <location>
        <begin position="11"/>
        <end position="21"/>
    </location>
</feature>
<keyword evidence="2" id="KW-0812">Transmembrane</keyword>
<accession>A0A0N0NIQ6</accession>
<dbReference type="PANTHER" id="PTHR33927">
    <property type="entry name" value="TRANSMEMBRANE PROTEIN"/>
    <property type="match status" value="1"/>
</dbReference>
<feature type="compositionally biased region" description="Polar residues" evidence="1">
    <location>
        <begin position="31"/>
        <end position="67"/>
    </location>
</feature>
<dbReference type="OrthoDB" id="3142841at2759"/>
<feature type="transmembrane region" description="Helical" evidence="2">
    <location>
        <begin position="275"/>
        <end position="293"/>
    </location>
</feature>
<dbReference type="Proteomes" id="UP000038010">
    <property type="component" value="Unassembled WGS sequence"/>
</dbReference>
<feature type="transmembrane region" description="Helical" evidence="2">
    <location>
        <begin position="313"/>
        <end position="332"/>
    </location>
</feature>
<feature type="compositionally biased region" description="Polar residues" evidence="1">
    <location>
        <begin position="87"/>
        <end position="98"/>
    </location>
</feature>
<dbReference type="InterPro" id="IPR052979">
    <property type="entry name" value="Adenylate-forming_domain"/>
</dbReference>
<dbReference type="AlphaFoldDB" id="A0A0N0NIQ6"/>
<evidence type="ECO:0000256" key="2">
    <source>
        <dbReference type="SAM" id="Phobius"/>
    </source>
</evidence>
<sequence>MPLLYGPGQEADSREDWRDQDVEPGYEPGYKSQTSSTSSDKNALSSRNGCRTNTQDNSRTVQSSGRPGNSVCLGVEGKEIVGTLDTKSTFPSAATPHTGSLDHPTGAAGIDREELVRKSCTSSNTTLMDTPHHAIPLPVKKYSSRFYRNLRYTWLITYHRLNILCLLPSLLSMILLGTVGNPRLLQRPLSTLAAASSANFLAAILVRQELVINALFITAGKCPQWWPLRLRRLVAKIYHLGGVHSGAAIAGTVWFAVLSVAIFKSSDLPTGTTRNVLLSITAILDTLLVLIVATAEPHFRQRFHDYFEWCHRFAGWAAIALFWALFVLLTIVSSEAPNSESLRHLLKSSPTFYMLIAITVCLIAPWLNLRRVPVTVEKLSDHAARLHFTYTNVPMCSAPRITDKPLREWHAFASIPEDSGKGFSLLVSRAGDWTGRIIEEQPAYLYKRGWLAHGILHIAPIFKSTVIICTGSGIGPVLSLLVGAPHLESPRLIWSTKNPLATYQKEIVDMVYSRDPQAIVIDTGINKRPDLAQLGYHLYKETKAEAVFVISNKKVTRKVVYALETRGVAVFAPIFDS</sequence>
<reference evidence="3 4" key="1">
    <citation type="submission" date="2015-06" db="EMBL/GenBank/DDBJ databases">
        <title>Draft genome of the ant-associated black yeast Phialophora attae CBS 131958.</title>
        <authorList>
            <person name="Moreno L.F."/>
            <person name="Stielow B.J."/>
            <person name="de Hoog S."/>
            <person name="Vicente V.A."/>
            <person name="Weiss V.A."/>
            <person name="de Vries M."/>
            <person name="Cruz L.M."/>
            <person name="Souza E.M."/>
        </authorList>
    </citation>
    <scope>NUCLEOTIDE SEQUENCE [LARGE SCALE GENOMIC DNA]</scope>
    <source>
        <strain evidence="3 4">CBS 131958</strain>
    </source>
</reference>
<protein>
    <submittedName>
        <fullName evidence="3">Uncharacterized protein</fullName>
    </submittedName>
</protein>
<keyword evidence="2" id="KW-0472">Membrane</keyword>
<gene>
    <name evidence="3" type="ORF">AB675_1214</name>
</gene>
<feature type="region of interest" description="Disordered" evidence="1">
    <location>
        <begin position="1"/>
        <end position="72"/>
    </location>
</feature>
<comment type="caution">
    <text evidence="3">The sequence shown here is derived from an EMBL/GenBank/DDBJ whole genome shotgun (WGS) entry which is preliminary data.</text>
</comment>
<keyword evidence="2" id="KW-1133">Transmembrane helix</keyword>
<feature type="region of interest" description="Disordered" evidence="1">
    <location>
        <begin position="87"/>
        <end position="107"/>
    </location>
</feature>
<proteinExistence type="predicted"/>
<dbReference type="RefSeq" id="XP_017995692.1">
    <property type="nucleotide sequence ID" value="XM_018141055.1"/>
</dbReference>
<evidence type="ECO:0000256" key="1">
    <source>
        <dbReference type="SAM" id="MobiDB-lite"/>
    </source>
</evidence>
<feature type="transmembrane region" description="Helical" evidence="2">
    <location>
        <begin position="240"/>
        <end position="263"/>
    </location>
</feature>
<evidence type="ECO:0000313" key="4">
    <source>
        <dbReference type="Proteomes" id="UP000038010"/>
    </source>
</evidence>
<evidence type="ECO:0000313" key="3">
    <source>
        <dbReference type="EMBL" id="KPI35729.1"/>
    </source>
</evidence>
<dbReference type="EMBL" id="LFJN01000037">
    <property type="protein sequence ID" value="KPI35729.1"/>
    <property type="molecule type" value="Genomic_DNA"/>
</dbReference>
<organism evidence="3 4">
    <name type="scientific">Cyphellophora attinorum</name>
    <dbReference type="NCBI Taxonomy" id="1664694"/>
    <lineage>
        <taxon>Eukaryota</taxon>
        <taxon>Fungi</taxon>
        <taxon>Dikarya</taxon>
        <taxon>Ascomycota</taxon>
        <taxon>Pezizomycotina</taxon>
        <taxon>Eurotiomycetes</taxon>
        <taxon>Chaetothyriomycetidae</taxon>
        <taxon>Chaetothyriales</taxon>
        <taxon>Cyphellophoraceae</taxon>
        <taxon>Cyphellophora</taxon>
    </lineage>
</organism>
<name>A0A0N0NIQ6_9EURO</name>
<dbReference type="PANTHER" id="PTHR33927:SF5">
    <property type="entry name" value="ENZYME, PUTATIVE (AFU_ORTHOLOGUE AFUA_8G01222)-RELATED"/>
    <property type="match status" value="1"/>
</dbReference>
<dbReference type="GeneID" id="28732926"/>